<proteinExistence type="predicted"/>
<dbReference type="Gene3D" id="3.10.450.50">
    <property type="match status" value="1"/>
</dbReference>
<dbReference type="EMBL" id="JAUOEK010000118">
    <property type="protein sequence ID" value="MDO5970274.1"/>
    <property type="molecule type" value="Genomic_DNA"/>
</dbReference>
<evidence type="ECO:0000313" key="2">
    <source>
        <dbReference type="Proteomes" id="UP001176883"/>
    </source>
</evidence>
<accession>A0ABT8WAW5</accession>
<comment type="caution">
    <text evidence="1">The sequence shown here is derived from an EMBL/GenBank/DDBJ whole genome shotgun (WGS) entry which is preliminary data.</text>
</comment>
<protein>
    <submittedName>
        <fullName evidence="1">Nuclear transport factor 2 family protein</fullName>
    </submittedName>
</protein>
<name>A0ABT8WAW5_9FLAO</name>
<keyword evidence="2" id="KW-1185">Reference proteome</keyword>
<sequence>MTQTNKSLETVQAFFNAINSGNIEKASSYLAHNHEYTGPMFSTKSPEEYFGELSKMQMEFAVVTQDLIGYDSSVTHISILKMIAPVQAEIPCCEVFDIENEKIIRQRFFFDTALFPDNK</sequence>
<dbReference type="RefSeq" id="WP_303277965.1">
    <property type="nucleotide sequence ID" value="NZ_JAUOEK010000118.1"/>
</dbReference>
<dbReference type="InterPro" id="IPR032710">
    <property type="entry name" value="NTF2-like_dom_sf"/>
</dbReference>
<gene>
    <name evidence="1" type="ORF">Q4Q35_10700</name>
</gene>
<reference evidence="1" key="1">
    <citation type="submission" date="2023-07" db="EMBL/GenBank/DDBJ databases">
        <title>Two novel species in the genus Flavivirga.</title>
        <authorList>
            <person name="Kwon K."/>
        </authorList>
    </citation>
    <scope>NUCLEOTIDE SEQUENCE</scope>
    <source>
        <strain evidence="1">KCTC 52353</strain>
    </source>
</reference>
<dbReference type="SUPFAM" id="SSF54427">
    <property type="entry name" value="NTF2-like"/>
    <property type="match status" value="1"/>
</dbReference>
<dbReference type="Proteomes" id="UP001176883">
    <property type="component" value="Unassembled WGS sequence"/>
</dbReference>
<evidence type="ECO:0000313" key="1">
    <source>
        <dbReference type="EMBL" id="MDO5970274.1"/>
    </source>
</evidence>
<organism evidence="1 2">
    <name type="scientific">Flavivirga aquimarina</name>
    <dbReference type="NCBI Taxonomy" id="2027862"/>
    <lineage>
        <taxon>Bacteria</taxon>
        <taxon>Pseudomonadati</taxon>
        <taxon>Bacteroidota</taxon>
        <taxon>Flavobacteriia</taxon>
        <taxon>Flavobacteriales</taxon>
        <taxon>Flavobacteriaceae</taxon>
        <taxon>Flavivirga</taxon>
    </lineage>
</organism>